<dbReference type="SUPFAM" id="SSF64518">
    <property type="entry name" value="Phase 1 flagellin"/>
    <property type="match status" value="2"/>
</dbReference>
<reference evidence="6 7" key="1">
    <citation type="submission" date="2019-02" db="EMBL/GenBank/DDBJ databases">
        <title>Deep-cultivation of Planctomycetes and their phenomic and genomic characterization uncovers novel biology.</title>
        <authorList>
            <person name="Wiegand S."/>
            <person name="Jogler M."/>
            <person name="Boedeker C."/>
            <person name="Pinto D."/>
            <person name="Vollmers J."/>
            <person name="Rivas-Marin E."/>
            <person name="Kohn T."/>
            <person name="Peeters S.H."/>
            <person name="Heuer A."/>
            <person name="Rast P."/>
            <person name="Oberbeckmann S."/>
            <person name="Bunk B."/>
            <person name="Jeske O."/>
            <person name="Meyerdierks A."/>
            <person name="Storesund J.E."/>
            <person name="Kallscheuer N."/>
            <person name="Luecker S."/>
            <person name="Lage O.M."/>
            <person name="Pohl T."/>
            <person name="Merkel B.J."/>
            <person name="Hornburger P."/>
            <person name="Mueller R.-W."/>
            <person name="Bruemmer F."/>
            <person name="Labrenz M."/>
            <person name="Spormann A.M."/>
            <person name="Op Den Camp H."/>
            <person name="Overmann J."/>
            <person name="Amann R."/>
            <person name="Jetten M.S.M."/>
            <person name="Mascher T."/>
            <person name="Medema M.H."/>
            <person name="Devos D.P."/>
            <person name="Kaster A.-K."/>
            <person name="Ovreas L."/>
            <person name="Rohde M."/>
            <person name="Galperin M.Y."/>
            <person name="Jogler C."/>
        </authorList>
    </citation>
    <scope>NUCLEOTIDE SEQUENCE [LARGE SCALE GENOMIC DNA]</scope>
    <source>
        <strain evidence="6 7">Pla111</strain>
    </source>
</reference>
<sequence>MTRINTNVSSLVGRNNLQNANASLSQSLTRLSTGLRINTGKDDPAGLIASENLRSDITSIRRAIGNTDRANQVIATADSALGQVSSLLNDIRGLVTESANSGALSDEQIAANQLQVDSSLEALNRIAQTTTFQGRRLLDGSLDFTTTAGTNFSNISNLQIDQANLGATGSVAVDVNVTTAATQATVGVANIPAGGAATASTGSLAITAVSAAAQASSGQIDLSIAATAASGTIALTNGGFDITAATAGAAGNTSTLAINIVDTTSSLGATYDSGTNTITVNADITNDAGNWTVGDIATAIDGLTEFDTSNVTTPAGAGAAQSLTAQSLTGGEDASTESITVTGAAAGISGNVGITIVEANGTGATPVVGGDATNGYTITIDDTVATSVADITSAINGLAEVGATSTSTRSFLGSADTAPAALTLSNGSDQTSSTETIAITTVAGNTGFSITLAENSSATAGTPVVTGDATNGYTVTVNDTGNTTVQQIRAAIEGIAEVATATYSGSATYNATNSAPPSALALTGGTAAGGLSAAVVFELAGANGSEVLSFGVGTSLTDLIAGINLVSDATGVRAAANATTATTLDLTSSGYGSNAFVDISVISEGTGATPAGTFTTAVGQGQRSVGADVVASVNGVVATGNGNELSINTATLDLSATLTAGFTGTSSFTISGGGALFQLGPDVVSNQQARLGIGSVNTARLGGTSGKLFQLGTGGLADLSSDPTTAARIVEDAIDQVTSLRGRLGAFQRTSLETNKNALNDTLTNLTEAESSIRDADFAEETANLTRSQILVQSGTRVLAIANQNPQNVLALLG</sequence>
<dbReference type="InterPro" id="IPR046358">
    <property type="entry name" value="Flagellin_C"/>
</dbReference>
<dbReference type="InterPro" id="IPR001029">
    <property type="entry name" value="Flagellin_N"/>
</dbReference>
<organism evidence="6 7">
    <name type="scientific">Botrimarina hoheduenensis</name>
    <dbReference type="NCBI Taxonomy" id="2528000"/>
    <lineage>
        <taxon>Bacteria</taxon>
        <taxon>Pseudomonadati</taxon>
        <taxon>Planctomycetota</taxon>
        <taxon>Planctomycetia</taxon>
        <taxon>Pirellulales</taxon>
        <taxon>Lacipirellulaceae</taxon>
        <taxon>Botrimarina</taxon>
    </lineage>
</organism>
<evidence type="ECO:0000259" key="5">
    <source>
        <dbReference type="Pfam" id="PF00700"/>
    </source>
</evidence>
<dbReference type="RefSeq" id="WP_146574894.1">
    <property type="nucleotide sequence ID" value="NZ_SJPH01000006.1"/>
</dbReference>
<dbReference type="GO" id="GO:0009288">
    <property type="term" value="C:bacterial-type flagellum"/>
    <property type="evidence" value="ECO:0007669"/>
    <property type="project" value="UniProtKB-SubCell"/>
</dbReference>
<dbReference type="GO" id="GO:0005198">
    <property type="term" value="F:structural molecule activity"/>
    <property type="evidence" value="ECO:0007669"/>
    <property type="project" value="UniProtKB-UniRule"/>
</dbReference>
<keyword evidence="6" id="KW-0966">Cell projection</keyword>
<evidence type="ECO:0000256" key="3">
    <source>
        <dbReference type="RuleBase" id="RU362073"/>
    </source>
</evidence>
<proteinExistence type="inferred from homology"/>
<keyword evidence="3" id="KW-0964">Secreted</keyword>
<dbReference type="PANTHER" id="PTHR42792">
    <property type="entry name" value="FLAGELLIN"/>
    <property type="match status" value="1"/>
</dbReference>
<keyword evidence="2 3" id="KW-0975">Bacterial flagellum</keyword>
<dbReference type="Gene3D" id="1.20.1330.10">
    <property type="entry name" value="f41 fragment of flagellin, N-terminal domain"/>
    <property type="match status" value="2"/>
</dbReference>
<dbReference type="OrthoDB" id="9796789at2"/>
<dbReference type="Gene3D" id="6.10.10.10">
    <property type="entry name" value="Flagellar export chaperone, C-terminal domain"/>
    <property type="match status" value="1"/>
</dbReference>
<dbReference type="Proteomes" id="UP000318995">
    <property type="component" value="Unassembled WGS sequence"/>
</dbReference>
<comment type="subcellular location">
    <subcellularLocation>
        <location evidence="3">Secreted</location>
    </subcellularLocation>
    <subcellularLocation>
        <location evidence="3">Bacterial flagellum</location>
    </subcellularLocation>
</comment>
<dbReference type="Pfam" id="PF00669">
    <property type="entry name" value="Flagellin_N"/>
    <property type="match status" value="1"/>
</dbReference>
<accession>A0A5C5VVK5</accession>
<comment type="function">
    <text evidence="3">Flagellin is the subunit protein which polymerizes to form the filaments of bacterial flagella.</text>
</comment>
<evidence type="ECO:0000313" key="6">
    <source>
        <dbReference type="EMBL" id="TWT42696.1"/>
    </source>
</evidence>
<keyword evidence="6" id="KW-0969">Cilium</keyword>
<dbReference type="EMBL" id="SJPH01000006">
    <property type="protein sequence ID" value="TWT42696.1"/>
    <property type="molecule type" value="Genomic_DNA"/>
</dbReference>
<feature type="domain" description="Flagellin N-terminal" evidence="4">
    <location>
        <begin position="4"/>
        <end position="141"/>
    </location>
</feature>
<evidence type="ECO:0000259" key="4">
    <source>
        <dbReference type="Pfam" id="PF00669"/>
    </source>
</evidence>
<dbReference type="InterPro" id="IPR001492">
    <property type="entry name" value="Flagellin"/>
</dbReference>
<dbReference type="AlphaFoldDB" id="A0A5C5VVK5"/>
<keyword evidence="7" id="KW-1185">Reference proteome</keyword>
<evidence type="ECO:0000256" key="2">
    <source>
        <dbReference type="ARBA" id="ARBA00023143"/>
    </source>
</evidence>
<evidence type="ECO:0000256" key="1">
    <source>
        <dbReference type="ARBA" id="ARBA00005709"/>
    </source>
</evidence>
<dbReference type="GO" id="GO:0005576">
    <property type="term" value="C:extracellular region"/>
    <property type="evidence" value="ECO:0007669"/>
    <property type="project" value="UniProtKB-SubCell"/>
</dbReference>
<dbReference type="Pfam" id="PF00700">
    <property type="entry name" value="Flagellin_C"/>
    <property type="match status" value="1"/>
</dbReference>
<gene>
    <name evidence="6" type="primary">fliC</name>
    <name evidence="6" type="ORF">Pla111_26690</name>
</gene>
<name>A0A5C5VVK5_9BACT</name>
<dbReference type="InterPro" id="IPR042187">
    <property type="entry name" value="Flagellin_C_sub2"/>
</dbReference>
<comment type="caution">
    <text evidence="6">The sequence shown here is derived from an EMBL/GenBank/DDBJ whole genome shotgun (WGS) entry which is preliminary data.</text>
</comment>
<evidence type="ECO:0000313" key="7">
    <source>
        <dbReference type="Proteomes" id="UP000318995"/>
    </source>
</evidence>
<comment type="similarity">
    <text evidence="1 3">Belongs to the bacterial flagellin family.</text>
</comment>
<feature type="domain" description="Flagellin C-terminal" evidence="5">
    <location>
        <begin position="729"/>
        <end position="813"/>
    </location>
</feature>
<keyword evidence="6" id="KW-0282">Flagellum</keyword>
<dbReference type="PRINTS" id="PR00207">
    <property type="entry name" value="FLAGELLIN"/>
</dbReference>
<protein>
    <recommendedName>
        <fullName evidence="3">Flagellin</fullName>
    </recommendedName>
</protein>
<dbReference type="PANTHER" id="PTHR42792:SF2">
    <property type="entry name" value="FLAGELLIN"/>
    <property type="match status" value="1"/>
</dbReference>